<feature type="coiled-coil region" evidence="1">
    <location>
        <begin position="102"/>
        <end position="129"/>
    </location>
</feature>
<organism evidence="3 4">
    <name type="scientific">Sphingobacterium kitahiroshimense</name>
    <dbReference type="NCBI Taxonomy" id="470446"/>
    <lineage>
        <taxon>Bacteria</taxon>
        <taxon>Pseudomonadati</taxon>
        <taxon>Bacteroidota</taxon>
        <taxon>Sphingobacteriia</taxon>
        <taxon>Sphingobacteriales</taxon>
        <taxon>Sphingobacteriaceae</taxon>
        <taxon>Sphingobacterium</taxon>
    </lineage>
</organism>
<comment type="caution">
    <text evidence="3">The sequence shown here is derived from an EMBL/GenBank/DDBJ whole genome shotgun (WGS) entry which is preliminary data.</text>
</comment>
<dbReference type="PROSITE" id="PS50943">
    <property type="entry name" value="HTH_CROC1"/>
    <property type="match status" value="1"/>
</dbReference>
<keyword evidence="4" id="KW-1185">Reference proteome</keyword>
<accession>A0ABV0BUS2</accession>
<keyword evidence="1" id="KW-0175">Coiled coil</keyword>
<dbReference type="SUPFAM" id="SSF47413">
    <property type="entry name" value="lambda repressor-like DNA-binding domains"/>
    <property type="match status" value="1"/>
</dbReference>
<evidence type="ECO:0000313" key="3">
    <source>
        <dbReference type="EMBL" id="MEN5378531.1"/>
    </source>
</evidence>
<feature type="domain" description="HTH cro/C1-type" evidence="2">
    <location>
        <begin position="7"/>
        <end position="61"/>
    </location>
</feature>
<dbReference type="Proteomes" id="UP001409291">
    <property type="component" value="Unassembled WGS sequence"/>
</dbReference>
<dbReference type="Gene3D" id="1.10.260.40">
    <property type="entry name" value="lambda repressor-like DNA-binding domains"/>
    <property type="match status" value="1"/>
</dbReference>
<dbReference type="CDD" id="cd00093">
    <property type="entry name" value="HTH_XRE"/>
    <property type="match status" value="1"/>
</dbReference>
<evidence type="ECO:0000313" key="4">
    <source>
        <dbReference type="Proteomes" id="UP001409291"/>
    </source>
</evidence>
<dbReference type="InterPro" id="IPR010982">
    <property type="entry name" value="Lambda_DNA-bd_dom_sf"/>
</dbReference>
<dbReference type="RefSeq" id="WP_346581595.1">
    <property type="nucleotide sequence ID" value="NZ_JBDJLH010000002.1"/>
</dbReference>
<evidence type="ECO:0000256" key="1">
    <source>
        <dbReference type="SAM" id="Coils"/>
    </source>
</evidence>
<dbReference type="Pfam" id="PF01381">
    <property type="entry name" value="HTH_3"/>
    <property type="match status" value="1"/>
</dbReference>
<proteinExistence type="predicted"/>
<name>A0ABV0BUS2_9SPHI</name>
<evidence type="ECO:0000259" key="2">
    <source>
        <dbReference type="PROSITE" id="PS50943"/>
    </source>
</evidence>
<gene>
    <name evidence="3" type="ORF">ABE541_14805</name>
</gene>
<sequence>MSQGLIIRELRDRNAWSQEYVANELNMSQPAYCNLELDKTQLSLERAEKLAALYNVPLSIFSKEQSSTINYNTGHYSRTIINSKITEEKVSLDEKELYLKIISDKEILIELLKDEIIDLRNDKQFLKDQLALKLK</sequence>
<protein>
    <submittedName>
        <fullName evidence="3">Helix-turn-helix transcriptional regulator</fullName>
    </submittedName>
</protein>
<reference evidence="3 4" key="1">
    <citation type="submission" date="2024-04" db="EMBL/GenBank/DDBJ databases">
        <title>WGS of bacteria from Torrens River.</title>
        <authorList>
            <person name="Wyrsch E.R."/>
            <person name="Drigo B."/>
        </authorList>
    </citation>
    <scope>NUCLEOTIDE SEQUENCE [LARGE SCALE GENOMIC DNA]</scope>
    <source>
        <strain evidence="3 4">TWI391</strain>
    </source>
</reference>
<dbReference type="SMART" id="SM00530">
    <property type="entry name" value="HTH_XRE"/>
    <property type="match status" value="1"/>
</dbReference>
<dbReference type="EMBL" id="JBDJNQ010000007">
    <property type="protein sequence ID" value="MEN5378531.1"/>
    <property type="molecule type" value="Genomic_DNA"/>
</dbReference>
<dbReference type="InterPro" id="IPR001387">
    <property type="entry name" value="Cro/C1-type_HTH"/>
</dbReference>